<name>A0A433QUB4_9FUNG</name>
<dbReference type="Proteomes" id="UP000274822">
    <property type="component" value="Unassembled WGS sequence"/>
</dbReference>
<feature type="compositionally biased region" description="Acidic residues" evidence="1">
    <location>
        <begin position="103"/>
        <end position="113"/>
    </location>
</feature>
<dbReference type="EMBL" id="RBNJ01001283">
    <property type="protein sequence ID" value="RUS33338.1"/>
    <property type="molecule type" value="Genomic_DNA"/>
</dbReference>
<gene>
    <name evidence="2" type="ORF">BC938DRAFT_472086</name>
</gene>
<evidence type="ECO:0000256" key="1">
    <source>
        <dbReference type="SAM" id="MobiDB-lite"/>
    </source>
</evidence>
<dbReference type="AlphaFoldDB" id="A0A433QUB4"/>
<feature type="compositionally biased region" description="Polar residues" evidence="1">
    <location>
        <begin position="61"/>
        <end position="73"/>
    </location>
</feature>
<accession>A0A433QUB4</accession>
<protein>
    <submittedName>
        <fullName evidence="2">Uncharacterized protein</fullName>
    </submittedName>
</protein>
<feature type="compositionally biased region" description="Polar residues" evidence="1">
    <location>
        <begin position="80"/>
        <end position="89"/>
    </location>
</feature>
<evidence type="ECO:0000313" key="2">
    <source>
        <dbReference type="EMBL" id="RUS33338.1"/>
    </source>
</evidence>
<comment type="caution">
    <text evidence="2">The sequence shown here is derived from an EMBL/GenBank/DDBJ whole genome shotgun (WGS) entry which is preliminary data.</text>
</comment>
<proteinExistence type="predicted"/>
<organism evidence="2 3">
    <name type="scientific">Jimgerdemannia flammicorona</name>
    <dbReference type="NCBI Taxonomy" id="994334"/>
    <lineage>
        <taxon>Eukaryota</taxon>
        <taxon>Fungi</taxon>
        <taxon>Fungi incertae sedis</taxon>
        <taxon>Mucoromycota</taxon>
        <taxon>Mucoromycotina</taxon>
        <taxon>Endogonomycetes</taxon>
        <taxon>Endogonales</taxon>
        <taxon>Endogonaceae</taxon>
        <taxon>Jimgerdemannia</taxon>
    </lineage>
</organism>
<feature type="region of interest" description="Disordered" evidence="1">
    <location>
        <begin position="1"/>
        <end position="113"/>
    </location>
</feature>
<keyword evidence="3" id="KW-1185">Reference proteome</keyword>
<reference evidence="2 3" key="1">
    <citation type="journal article" date="2018" name="New Phytol.">
        <title>Phylogenomics of Endogonaceae and evolution of mycorrhizas within Mucoromycota.</title>
        <authorList>
            <person name="Chang Y."/>
            <person name="Desiro A."/>
            <person name="Na H."/>
            <person name="Sandor L."/>
            <person name="Lipzen A."/>
            <person name="Clum A."/>
            <person name="Barry K."/>
            <person name="Grigoriev I.V."/>
            <person name="Martin F.M."/>
            <person name="Stajich J.E."/>
            <person name="Smith M.E."/>
            <person name="Bonito G."/>
            <person name="Spatafora J.W."/>
        </authorList>
    </citation>
    <scope>NUCLEOTIDE SEQUENCE [LARGE SCALE GENOMIC DNA]</scope>
    <source>
        <strain evidence="2 3">AD002</strain>
    </source>
</reference>
<sequence>MSDEPQKSGVNSNSRVKKIWGGFKSRFNVKKASREQEASNDISKPEDIEDPVEDETGRPGESSQPPNDGTANSKTKKRTSVTGLFSNMSMKRKKTDSKKADPEPEAEAEAEAE</sequence>
<evidence type="ECO:0000313" key="3">
    <source>
        <dbReference type="Proteomes" id="UP000274822"/>
    </source>
</evidence>